<evidence type="ECO:0000256" key="4">
    <source>
        <dbReference type="ARBA" id="ARBA00022679"/>
    </source>
</evidence>
<dbReference type="PANTHER" id="PTHR11214:SF3">
    <property type="entry name" value="BETA-1,3-GALACTOSYLTRANSFERASE 6"/>
    <property type="match status" value="1"/>
</dbReference>
<dbReference type="Gene3D" id="3.90.550.50">
    <property type="match status" value="1"/>
</dbReference>
<evidence type="ECO:0000256" key="1">
    <source>
        <dbReference type="ARBA" id="ARBA00004323"/>
    </source>
</evidence>
<proteinExistence type="inferred from homology"/>
<dbReference type="EC" id="2.4.1.-" evidence="10"/>
<evidence type="ECO:0000256" key="9">
    <source>
        <dbReference type="ARBA" id="ARBA00023136"/>
    </source>
</evidence>
<organism evidence="11 12">
    <name type="scientific">Rotaria magnacalcarata</name>
    <dbReference type="NCBI Taxonomy" id="392030"/>
    <lineage>
        <taxon>Eukaryota</taxon>
        <taxon>Metazoa</taxon>
        <taxon>Spiralia</taxon>
        <taxon>Gnathifera</taxon>
        <taxon>Rotifera</taxon>
        <taxon>Eurotatoria</taxon>
        <taxon>Bdelloidea</taxon>
        <taxon>Philodinida</taxon>
        <taxon>Philodinidae</taxon>
        <taxon>Rotaria</taxon>
    </lineage>
</organism>
<accession>A0A815LU41</accession>
<evidence type="ECO:0000256" key="8">
    <source>
        <dbReference type="ARBA" id="ARBA00023034"/>
    </source>
</evidence>
<reference evidence="11" key="1">
    <citation type="submission" date="2021-02" db="EMBL/GenBank/DDBJ databases">
        <authorList>
            <person name="Nowell W R."/>
        </authorList>
    </citation>
    <scope>NUCLEOTIDE SEQUENCE</scope>
</reference>
<keyword evidence="3 10" id="KW-0328">Glycosyltransferase</keyword>
<dbReference type="GO" id="GO:0000139">
    <property type="term" value="C:Golgi membrane"/>
    <property type="evidence" value="ECO:0007669"/>
    <property type="project" value="UniProtKB-SubCell"/>
</dbReference>
<keyword evidence="8 10" id="KW-0333">Golgi apparatus</keyword>
<dbReference type="Proteomes" id="UP000663855">
    <property type="component" value="Unassembled WGS sequence"/>
</dbReference>
<comment type="caution">
    <text evidence="11">The sequence shown here is derived from an EMBL/GenBank/DDBJ whole genome shotgun (WGS) entry which is preliminary data.</text>
</comment>
<keyword evidence="9 10" id="KW-0472">Membrane</keyword>
<feature type="transmembrane region" description="Helical" evidence="10">
    <location>
        <begin position="39"/>
        <end position="56"/>
    </location>
</feature>
<keyword evidence="4" id="KW-0808">Transferase</keyword>
<sequence length="395" mass="46264">MPFQATLYQRIFHRDLHIPFPISHQTRYNIMRRNYSDRVCLCLSVLLLFYIGWYVLTSSNFTVRFRRDSAEELAYKNAIKLSSPMMENRQICSVDETNLILLIISVSTHFLQRQSIRETWGSMSDMFGIHSQRLFVIGYRPGGNLHKELSNEAIHEQDLLYLTVDDHSVTLKELHAYRWLEQYCSTAVYIFKTEDDLFVNSILLHELVRELKTRPNDTKNRYLYNISLDSLFHAQINSDASRFLFGWSFLPGRPERTLTNSQYYVTYQEYPNELYPRYCSGFGYLMNSKTRNALTKEALRIQRPFRFSDIFITGMMSANLNFICDTLPFTFHQGTTDECIELIRDNNKKVLSSPPTPVIICSTGLHTGQSSFNDYYKIWVALKLMYAGKLQTSNN</sequence>
<dbReference type="AlphaFoldDB" id="A0A815LU41"/>
<evidence type="ECO:0000256" key="7">
    <source>
        <dbReference type="ARBA" id="ARBA00022989"/>
    </source>
</evidence>
<comment type="subcellular location">
    <subcellularLocation>
        <location evidence="1 10">Golgi apparatus membrane</location>
        <topology evidence="1 10">Single-pass type II membrane protein</topology>
    </subcellularLocation>
</comment>
<dbReference type="InterPro" id="IPR002659">
    <property type="entry name" value="Glyco_trans_31"/>
</dbReference>
<evidence type="ECO:0000313" key="11">
    <source>
        <dbReference type="EMBL" id="CAF1413230.1"/>
    </source>
</evidence>
<keyword evidence="5 10" id="KW-0812">Transmembrane</keyword>
<protein>
    <recommendedName>
        <fullName evidence="10">Hexosyltransferase</fullName>
        <ecNumber evidence="10">2.4.1.-</ecNumber>
    </recommendedName>
</protein>
<keyword evidence="7 10" id="KW-1133">Transmembrane helix</keyword>
<dbReference type="PANTHER" id="PTHR11214">
    <property type="entry name" value="BETA-1,3-N-ACETYLGLUCOSAMINYLTRANSFERASE"/>
    <property type="match status" value="1"/>
</dbReference>
<evidence type="ECO:0000256" key="5">
    <source>
        <dbReference type="ARBA" id="ARBA00022692"/>
    </source>
</evidence>
<dbReference type="Pfam" id="PF01762">
    <property type="entry name" value="Galactosyl_T"/>
    <property type="match status" value="1"/>
</dbReference>
<keyword evidence="6 10" id="KW-0735">Signal-anchor</keyword>
<evidence type="ECO:0000256" key="2">
    <source>
        <dbReference type="ARBA" id="ARBA00008661"/>
    </source>
</evidence>
<comment type="similarity">
    <text evidence="2 10">Belongs to the glycosyltransferase 31 family.</text>
</comment>
<evidence type="ECO:0000256" key="3">
    <source>
        <dbReference type="ARBA" id="ARBA00022676"/>
    </source>
</evidence>
<evidence type="ECO:0000313" key="12">
    <source>
        <dbReference type="Proteomes" id="UP000663855"/>
    </source>
</evidence>
<evidence type="ECO:0000256" key="6">
    <source>
        <dbReference type="ARBA" id="ARBA00022968"/>
    </source>
</evidence>
<dbReference type="EMBL" id="CAJNOV010010602">
    <property type="protein sequence ID" value="CAF1413230.1"/>
    <property type="molecule type" value="Genomic_DNA"/>
</dbReference>
<dbReference type="GO" id="GO:0006493">
    <property type="term" value="P:protein O-linked glycosylation"/>
    <property type="evidence" value="ECO:0007669"/>
    <property type="project" value="TreeGrafter"/>
</dbReference>
<evidence type="ECO:0000256" key="10">
    <source>
        <dbReference type="RuleBase" id="RU363063"/>
    </source>
</evidence>
<name>A0A815LU41_9BILA</name>
<dbReference type="GO" id="GO:0016758">
    <property type="term" value="F:hexosyltransferase activity"/>
    <property type="evidence" value="ECO:0007669"/>
    <property type="project" value="InterPro"/>
</dbReference>
<gene>
    <name evidence="11" type="ORF">CJN711_LOCUS22618</name>
</gene>